<evidence type="ECO:0000313" key="2">
    <source>
        <dbReference type="EMBL" id="MXO82063.1"/>
    </source>
</evidence>
<dbReference type="EMBL" id="WTYZ01000001">
    <property type="protein sequence ID" value="MXO82063.1"/>
    <property type="molecule type" value="Genomic_DNA"/>
</dbReference>
<gene>
    <name evidence="2" type="ORF">GRI35_01580</name>
</gene>
<dbReference type="AlphaFoldDB" id="A0A844Z5I5"/>
<reference evidence="2 3" key="1">
    <citation type="submission" date="2019-12" db="EMBL/GenBank/DDBJ databases">
        <title>Genomic-based taxomic classification of the family Erythrobacteraceae.</title>
        <authorList>
            <person name="Xu L."/>
        </authorList>
    </citation>
    <scope>NUCLEOTIDE SEQUENCE [LARGE SCALE GENOMIC DNA]</scope>
    <source>
        <strain evidence="2 3">KCTC 42006</strain>
    </source>
</reference>
<evidence type="ECO:0008006" key="4">
    <source>
        <dbReference type="Google" id="ProtNLM"/>
    </source>
</evidence>
<keyword evidence="1" id="KW-1133">Transmembrane helix</keyword>
<proteinExistence type="predicted"/>
<organism evidence="2 3">
    <name type="scientific">Pontixanthobacter aestiaquae</name>
    <dbReference type="NCBI Taxonomy" id="1509367"/>
    <lineage>
        <taxon>Bacteria</taxon>
        <taxon>Pseudomonadati</taxon>
        <taxon>Pseudomonadota</taxon>
        <taxon>Alphaproteobacteria</taxon>
        <taxon>Sphingomonadales</taxon>
        <taxon>Erythrobacteraceae</taxon>
        <taxon>Pontixanthobacter</taxon>
    </lineage>
</organism>
<evidence type="ECO:0000313" key="3">
    <source>
        <dbReference type="Proteomes" id="UP000460290"/>
    </source>
</evidence>
<dbReference type="OrthoDB" id="7421804at2"/>
<protein>
    <recommendedName>
        <fullName evidence="4">CDP-Glycerol:Poly(Glycerophosphate) glycerophosphotransferase</fullName>
    </recommendedName>
</protein>
<name>A0A844Z5I5_9SPHN</name>
<feature type="transmembrane region" description="Helical" evidence="1">
    <location>
        <begin position="44"/>
        <end position="67"/>
    </location>
</feature>
<dbReference type="RefSeq" id="WP_160612398.1">
    <property type="nucleotide sequence ID" value="NZ_JAUFQM010000001.1"/>
</dbReference>
<accession>A0A844Z5I5</accession>
<keyword evidence="3" id="KW-1185">Reference proteome</keyword>
<keyword evidence="1" id="KW-0472">Membrane</keyword>
<evidence type="ECO:0000256" key="1">
    <source>
        <dbReference type="SAM" id="Phobius"/>
    </source>
</evidence>
<sequence>MQRIEDTTSLISEAVSDIDDPIWQFELAALTEASGLAPSKPANFAINAIAQIIAFKIAIAMLGLLILRYGGTATRRARATLASTSTVLALNGEDTTRTRPLRRALVAYHRENPDERSAILLMGRPLSSVSEAFAALDPNAELSDHSVIRPLYLGSYLRAVPLIIRQMFASIEQTTRYRRHIPFKIRIAIAYRMAQGAAYVRWWERASDGAAISTALFGHTGNADTSQLEQRMQLQGVTTVHAVHGTNIGWPFTGLSDVAIFPSGADAKLGRSLPAYGKCTHVPLEPPVVSQGNGTWAVLTSYTHLQHAAYRTSGAGADIAMVQLVAEAALQKGQKPADMLWRPHPQINLVDPNEKARLESAIAEAGFARWPDDLPYEALGNFSAVVTTPSTVLTDALRLGQPAIVAQTAPMQSDLLYSRHPLLVQNSEELQHALGRVLDPAKRSAAFKDAWQAIQPGAAYTIEGLIAALDD</sequence>
<dbReference type="Proteomes" id="UP000460290">
    <property type="component" value="Unassembled WGS sequence"/>
</dbReference>
<comment type="caution">
    <text evidence="2">The sequence shown here is derived from an EMBL/GenBank/DDBJ whole genome shotgun (WGS) entry which is preliminary data.</text>
</comment>
<keyword evidence="1" id="KW-0812">Transmembrane</keyword>